<gene>
    <name evidence="9" type="ORF">NG895_24175</name>
</gene>
<evidence type="ECO:0000256" key="3">
    <source>
        <dbReference type="ARBA" id="ARBA00023110"/>
    </source>
</evidence>
<evidence type="ECO:0000259" key="8">
    <source>
        <dbReference type="PROSITE" id="PS50059"/>
    </source>
</evidence>
<dbReference type="EMBL" id="JAMXLR010000087">
    <property type="protein sequence ID" value="MCO6047008.1"/>
    <property type="molecule type" value="Genomic_DNA"/>
</dbReference>
<dbReference type="PROSITE" id="PS50059">
    <property type="entry name" value="FKBP_PPIASE"/>
    <property type="match status" value="1"/>
</dbReference>
<dbReference type="InterPro" id="IPR046357">
    <property type="entry name" value="PPIase_dom_sf"/>
</dbReference>
<evidence type="ECO:0000256" key="7">
    <source>
        <dbReference type="SAM" id="SignalP"/>
    </source>
</evidence>
<evidence type="ECO:0000313" key="10">
    <source>
        <dbReference type="Proteomes" id="UP001155241"/>
    </source>
</evidence>
<dbReference type="Pfam" id="PF01346">
    <property type="entry name" value="FKBP_N"/>
    <property type="match status" value="1"/>
</dbReference>
<dbReference type="Gene3D" id="1.10.287.460">
    <property type="entry name" value="Peptidyl-prolyl cis-trans isomerase, FKBP-type, N-terminal domain"/>
    <property type="match status" value="1"/>
</dbReference>
<evidence type="ECO:0000256" key="6">
    <source>
        <dbReference type="RuleBase" id="RU003915"/>
    </source>
</evidence>
<organism evidence="9 10">
    <name type="scientific">Aeoliella straminimaris</name>
    <dbReference type="NCBI Taxonomy" id="2954799"/>
    <lineage>
        <taxon>Bacteria</taxon>
        <taxon>Pseudomonadati</taxon>
        <taxon>Planctomycetota</taxon>
        <taxon>Planctomycetia</taxon>
        <taxon>Pirellulales</taxon>
        <taxon>Lacipirellulaceae</taxon>
        <taxon>Aeoliella</taxon>
    </lineage>
</organism>
<accession>A0A9X2JJQ2</accession>
<comment type="catalytic activity">
    <reaction evidence="1 5 6">
        <text>[protein]-peptidylproline (omega=180) = [protein]-peptidylproline (omega=0)</text>
        <dbReference type="Rhea" id="RHEA:16237"/>
        <dbReference type="Rhea" id="RHEA-COMP:10747"/>
        <dbReference type="Rhea" id="RHEA-COMP:10748"/>
        <dbReference type="ChEBI" id="CHEBI:83833"/>
        <dbReference type="ChEBI" id="CHEBI:83834"/>
        <dbReference type="EC" id="5.2.1.8"/>
    </reaction>
</comment>
<evidence type="ECO:0000256" key="2">
    <source>
        <dbReference type="ARBA" id="ARBA00006577"/>
    </source>
</evidence>
<feature type="chain" id="PRO_5040788713" description="Peptidyl-prolyl cis-trans isomerase" evidence="7">
    <location>
        <begin position="26"/>
        <end position="248"/>
    </location>
</feature>
<keyword evidence="10" id="KW-1185">Reference proteome</keyword>
<sequence length="248" mass="27248">MEFSMFTRLMLFAALFASAPLSAVAQDTLPAGQPAAQQPPQMSPEKFNQMVSYALGRSIAEDCKMGGVKLDFRALQTGMTEVQEGRESQWSDEEMNQAMQMFAMKIQQSVAANNKKQGEEFLAKNAKQPGVQVTPSGLQYKVLKQGNGASPTANSMVVCHYRGTFINGQEFDSSYRRGQPIQFPMQGGVIDGWVEAVKMMKVGDKWQLFIPSELAYGEEGKGPIGPNEALVFEVELLQVGQAPPQPRQ</sequence>
<dbReference type="PANTHER" id="PTHR43811">
    <property type="entry name" value="FKBP-TYPE PEPTIDYL-PROLYL CIS-TRANS ISOMERASE FKPA"/>
    <property type="match status" value="1"/>
</dbReference>
<feature type="signal peptide" evidence="7">
    <location>
        <begin position="1"/>
        <end position="25"/>
    </location>
</feature>
<keyword evidence="3 5" id="KW-0697">Rotamase</keyword>
<dbReference type="InterPro" id="IPR036944">
    <property type="entry name" value="PPIase_FKBP_N_sf"/>
</dbReference>
<evidence type="ECO:0000313" key="9">
    <source>
        <dbReference type="EMBL" id="MCO6047008.1"/>
    </source>
</evidence>
<dbReference type="EC" id="5.2.1.8" evidence="6"/>
<keyword evidence="7" id="KW-0732">Signal</keyword>
<dbReference type="GO" id="GO:0006457">
    <property type="term" value="P:protein folding"/>
    <property type="evidence" value="ECO:0007669"/>
    <property type="project" value="InterPro"/>
</dbReference>
<evidence type="ECO:0000256" key="4">
    <source>
        <dbReference type="ARBA" id="ARBA00023235"/>
    </source>
</evidence>
<keyword evidence="4 5" id="KW-0413">Isomerase</keyword>
<reference evidence="9" key="1">
    <citation type="submission" date="2022-06" db="EMBL/GenBank/DDBJ databases">
        <title>Aeoliella straminimaris, a novel planctomycete from sediments.</title>
        <authorList>
            <person name="Vitorino I.R."/>
            <person name="Lage O.M."/>
        </authorList>
    </citation>
    <scope>NUCLEOTIDE SEQUENCE</scope>
    <source>
        <strain evidence="9">ICT_H6.2</strain>
    </source>
</reference>
<dbReference type="AlphaFoldDB" id="A0A9X2JJQ2"/>
<dbReference type="PANTHER" id="PTHR43811:SF23">
    <property type="entry name" value="FKBP-TYPE 22 KDA PEPTIDYL-PROLYL CIS-TRANS ISOMERASE"/>
    <property type="match status" value="1"/>
</dbReference>
<name>A0A9X2JJQ2_9BACT</name>
<dbReference type="Pfam" id="PF00254">
    <property type="entry name" value="FKBP_C"/>
    <property type="match status" value="1"/>
</dbReference>
<dbReference type="InterPro" id="IPR001179">
    <property type="entry name" value="PPIase_FKBP_dom"/>
</dbReference>
<dbReference type="FunFam" id="3.10.50.40:FF:000006">
    <property type="entry name" value="Peptidyl-prolyl cis-trans isomerase"/>
    <property type="match status" value="1"/>
</dbReference>
<evidence type="ECO:0000256" key="1">
    <source>
        <dbReference type="ARBA" id="ARBA00000971"/>
    </source>
</evidence>
<comment type="caution">
    <text evidence="9">The sequence shown here is derived from an EMBL/GenBank/DDBJ whole genome shotgun (WGS) entry which is preliminary data.</text>
</comment>
<dbReference type="Proteomes" id="UP001155241">
    <property type="component" value="Unassembled WGS sequence"/>
</dbReference>
<evidence type="ECO:0000256" key="5">
    <source>
        <dbReference type="PROSITE-ProRule" id="PRU00277"/>
    </source>
</evidence>
<dbReference type="Gene3D" id="3.10.50.40">
    <property type="match status" value="1"/>
</dbReference>
<proteinExistence type="inferred from homology"/>
<dbReference type="InterPro" id="IPR000774">
    <property type="entry name" value="PPIase_FKBP_N"/>
</dbReference>
<protein>
    <recommendedName>
        <fullName evidence="6">Peptidyl-prolyl cis-trans isomerase</fullName>
        <ecNumber evidence="6">5.2.1.8</ecNumber>
    </recommendedName>
</protein>
<dbReference type="GO" id="GO:0003755">
    <property type="term" value="F:peptidyl-prolyl cis-trans isomerase activity"/>
    <property type="evidence" value="ECO:0007669"/>
    <property type="project" value="UniProtKB-UniRule"/>
</dbReference>
<comment type="similarity">
    <text evidence="2 6">Belongs to the FKBP-type PPIase family.</text>
</comment>
<dbReference type="SUPFAM" id="SSF54534">
    <property type="entry name" value="FKBP-like"/>
    <property type="match status" value="1"/>
</dbReference>
<feature type="domain" description="PPIase FKBP-type" evidence="8">
    <location>
        <begin position="154"/>
        <end position="240"/>
    </location>
</feature>